<proteinExistence type="predicted"/>
<dbReference type="VEuPathDB" id="FungiDB:JI435_153890"/>
<dbReference type="PANTHER" id="PTHR38116:SF9">
    <property type="entry name" value="BZIP DOMAIN-CONTAINING PROTEIN"/>
    <property type="match status" value="1"/>
</dbReference>
<dbReference type="Gene3D" id="1.20.5.170">
    <property type="match status" value="1"/>
</dbReference>
<evidence type="ECO:0000256" key="1">
    <source>
        <dbReference type="SAM" id="MobiDB-lite"/>
    </source>
</evidence>
<dbReference type="AlphaFoldDB" id="A0A7U2I6C2"/>
<evidence type="ECO:0000313" key="2">
    <source>
        <dbReference type="EMBL" id="QRD01008.1"/>
    </source>
</evidence>
<evidence type="ECO:0008006" key="4">
    <source>
        <dbReference type="Google" id="ProtNLM"/>
    </source>
</evidence>
<dbReference type="EMBL" id="CP069033">
    <property type="protein sequence ID" value="QRD01008.1"/>
    <property type="molecule type" value="Genomic_DNA"/>
</dbReference>
<sequence length="440" mass="48773">MAQHSSPPDRAKRTANRLAQQKFRRQRKDYIAQLETELAMCRAGASEELVQRRQQVEQLAAEKKILRDMLIKVAHSLGNACGLDVTLTPRQPDGTDTCALAPQTEDERHDESDNISNLDPVASVDDGQDKIEGNLQINTVVTDEDNNSMLRGPTFDLFESAFDWLPSTGDHDMDAGPGTLLLSPAPNNVWPSIPGPLFSPPPAPAPAPADKAQLACIMFRRQVDHVLDSCLAALESGTDHLELFENRLVQGVVHAIFQIQEFTAGAFQMKAMSLSGGAAWLLWHVVKRVCILPRLAASSLYTKAGAARFESDMFHDTSPDWLQPTPLQAITEYHPAVDYIPWPQLRDALVSYKGPVSVEDILVNLAHRLVPTGAPVDRVIQPDVTILDIRPMFSCKEERTLKSEFYSALSMYKLRPASIVPDEVATSYLVDHFFEQMSVL</sequence>
<evidence type="ECO:0000313" key="3">
    <source>
        <dbReference type="Proteomes" id="UP000663193"/>
    </source>
</evidence>
<dbReference type="Pfam" id="PF11905">
    <property type="entry name" value="DUF3425"/>
    <property type="match status" value="1"/>
</dbReference>
<organism evidence="2 3">
    <name type="scientific">Phaeosphaeria nodorum (strain SN15 / ATCC MYA-4574 / FGSC 10173)</name>
    <name type="common">Glume blotch fungus</name>
    <name type="synonym">Parastagonospora nodorum</name>
    <dbReference type="NCBI Taxonomy" id="321614"/>
    <lineage>
        <taxon>Eukaryota</taxon>
        <taxon>Fungi</taxon>
        <taxon>Dikarya</taxon>
        <taxon>Ascomycota</taxon>
        <taxon>Pezizomycotina</taxon>
        <taxon>Dothideomycetes</taxon>
        <taxon>Pleosporomycetidae</taxon>
        <taxon>Pleosporales</taxon>
        <taxon>Pleosporineae</taxon>
        <taxon>Phaeosphaeriaceae</taxon>
        <taxon>Parastagonospora</taxon>
    </lineage>
</organism>
<name>A0A7U2I6C2_PHANO</name>
<reference evidence="3" key="1">
    <citation type="journal article" date="2021" name="BMC Genomics">
        <title>Chromosome-level genome assembly and manually-curated proteome of model necrotroph Parastagonospora nodorum Sn15 reveals a genome-wide trove of candidate effector homologs, and redundancy of virulence-related functions within an accessory chromosome.</title>
        <authorList>
            <person name="Bertazzoni S."/>
            <person name="Jones D.A.B."/>
            <person name="Phan H.T."/>
            <person name="Tan K.-C."/>
            <person name="Hane J.K."/>
        </authorList>
    </citation>
    <scope>NUCLEOTIDE SEQUENCE [LARGE SCALE GENOMIC DNA]</scope>
    <source>
        <strain evidence="3">SN15 / ATCC MYA-4574 / FGSC 10173)</strain>
    </source>
</reference>
<dbReference type="GO" id="GO:0003700">
    <property type="term" value="F:DNA-binding transcription factor activity"/>
    <property type="evidence" value="ECO:0007669"/>
    <property type="project" value="InterPro"/>
</dbReference>
<dbReference type="PANTHER" id="PTHR38116">
    <property type="entry name" value="CHROMOSOME 7, WHOLE GENOME SHOTGUN SEQUENCE"/>
    <property type="match status" value="1"/>
</dbReference>
<feature type="region of interest" description="Disordered" evidence="1">
    <location>
        <begin position="92"/>
        <end position="127"/>
    </location>
</feature>
<dbReference type="InterPro" id="IPR021833">
    <property type="entry name" value="DUF3425"/>
</dbReference>
<dbReference type="Proteomes" id="UP000663193">
    <property type="component" value="Chromosome 11"/>
</dbReference>
<accession>A0A7U2I6C2</accession>
<dbReference type="CDD" id="cd14688">
    <property type="entry name" value="bZIP_YAP"/>
    <property type="match status" value="1"/>
</dbReference>
<dbReference type="SUPFAM" id="SSF57959">
    <property type="entry name" value="Leucine zipper domain"/>
    <property type="match status" value="1"/>
</dbReference>
<keyword evidence="3" id="KW-1185">Reference proteome</keyword>
<dbReference type="OrthoDB" id="3870951at2759"/>
<protein>
    <recommendedName>
        <fullName evidence="4">BZIP domain-containing protein</fullName>
    </recommendedName>
</protein>
<gene>
    <name evidence="2" type="ORF">JI435_153890</name>
</gene>
<dbReference type="InterPro" id="IPR046347">
    <property type="entry name" value="bZIP_sf"/>
</dbReference>